<protein>
    <recommendedName>
        <fullName evidence="5">Flagellin N-terminal-like domain-containing protein</fullName>
    </recommendedName>
</protein>
<dbReference type="STRING" id="890420.SAMN05216226_11067"/>
<keyword evidence="2" id="KW-1133">Transmembrane helix</keyword>
<dbReference type="AlphaFoldDB" id="A0A1G8X2L9"/>
<reference evidence="3 4" key="1">
    <citation type="submission" date="2016-10" db="EMBL/GenBank/DDBJ databases">
        <authorList>
            <person name="de Groot N.N."/>
        </authorList>
    </citation>
    <scope>NUCLEOTIDE SEQUENCE [LARGE SCALE GENOMIC DNA]</scope>
    <source>
        <strain evidence="3 4">IBRC-M10015</strain>
    </source>
</reference>
<organism evidence="3 4">
    <name type="scientific">Halovenus aranensis</name>
    <dbReference type="NCBI Taxonomy" id="890420"/>
    <lineage>
        <taxon>Archaea</taxon>
        <taxon>Methanobacteriati</taxon>
        <taxon>Methanobacteriota</taxon>
        <taxon>Stenosarchaea group</taxon>
        <taxon>Halobacteria</taxon>
        <taxon>Halobacteriales</taxon>
        <taxon>Haloarculaceae</taxon>
        <taxon>Halovenus</taxon>
    </lineage>
</organism>
<evidence type="ECO:0000313" key="4">
    <source>
        <dbReference type="Proteomes" id="UP000198856"/>
    </source>
</evidence>
<sequence length="168" mass="18109">MRPIGPRGISEGTGVAVLVVMTVVATASVGMTVTIINDDSNEYGADFSFEYAEELKHLLVFYDDGDGLRAGNLVVAGPQGEVTWAQIEGLAPNETVEPNNLPTRLAPGNAYGAEVNEEDYIEIRYYPEGQRNEENDDPFEEAESVLLASWNEPSEGDGEDGPVEAPES</sequence>
<feature type="compositionally biased region" description="Acidic residues" evidence="1">
    <location>
        <begin position="134"/>
        <end position="143"/>
    </location>
</feature>
<dbReference type="RefSeq" id="WP_092703006.1">
    <property type="nucleotide sequence ID" value="NZ_FNFC01000010.1"/>
</dbReference>
<dbReference type="OrthoDB" id="230854at2157"/>
<evidence type="ECO:0008006" key="5">
    <source>
        <dbReference type="Google" id="ProtNLM"/>
    </source>
</evidence>
<feature type="transmembrane region" description="Helical" evidence="2">
    <location>
        <begin position="12"/>
        <end position="36"/>
    </location>
</feature>
<gene>
    <name evidence="3" type="ORF">SAMN05216226_11067</name>
</gene>
<name>A0A1G8X2L9_9EURY</name>
<evidence type="ECO:0000313" key="3">
    <source>
        <dbReference type="EMBL" id="SDJ84576.1"/>
    </source>
</evidence>
<keyword evidence="2" id="KW-0812">Transmembrane</keyword>
<dbReference type="Proteomes" id="UP000198856">
    <property type="component" value="Unassembled WGS sequence"/>
</dbReference>
<evidence type="ECO:0000256" key="2">
    <source>
        <dbReference type="SAM" id="Phobius"/>
    </source>
</evidence>
<dbReference type="EMBL" id="FNFC01000010">
    <property type="protein sequence ID" value="SDJ84576.1"/>
    <property type="molecule type" value="Genomic_DNA"/>
</dbReference>
<proteinExistence type="predicted"/>
<feature type="compositionally biased region" description="Acidic residues" evidence="1">
    <location>
        <begin position="154"/>
        <end position="168"/>
    </location>
</feature>
<keyword evidence="2" id="KW-0472">Membrane</keyword>
<feature type="region of interest" description="Disordered" evidence="1">
    <location>
        <begin position="127"/>
        <end position="168"/>
    </location>
</feature>
<evidence type="ECO:0000256" key="1">
    <source>
        <dbReference type="SAM" id="MobiDB-lite"/>
    </source>
</evidence>
<accession>A0A1G8X2L9</accession>
<keyword evidence="4" id="KW-1185">Reference proteome</keyword>